<feature type="region of interest" description="Disordered" evidence="1">
    <location>
        <begin position="64"/>
        <end position="103"/>
    </location>
</feature>
<dbReference type="EMBL" id="LT882680">
    <property type="protein sequence ID" value="SMY24946.1"/>
    <property type="molecule type" value="Genomic_DNA"/>
</dbReference>
<feature type="compositionally biased region" description="Acidic residues" evidence="1">
    <location>
        <begin position="183"/>
        <end position="203"/>
    </location>
</feature>
<protein>
    <submittedName>
        <fullName evidence="2">Uncharacterized protein</fullName>
    </submittedName>
</protein>
<dbReference type="Proteomes" id="UP000215453">
    <property type="component" value="Chromosome 5"/>
</dbReference>
<sequence length="211" mass="23291">MVQRNEFYEKLKRMPTPPLEEFISRSTINDEEVCSGFCKLGYYSRMESLPKSDPERKAWEAQVKKKNQYDAAGMPFPTKRDIHGPTKRPKLPMETPFPFPGRFRNTNKTAVENGLTSDGGGGNLDDDADTLMAEEEVKTSKKPKSIKKDKAGVLGSGVKKTPSKVSTKKSSKALQKAIVEQLVGDEDGEDVEDGKDDENDAVEGVEGGAFL</sequence>
<gene>
    <name evidence="2" type="ORF">ZT1A5_G6388</name>
</gene>
<evidence type="ECO:0000313" key="2">
    <source>
        <dbReference type="EMBL" id="SMY24946.1"/>
    </source>
</evidence>
<organism evidence="2 3">
    <name type="scientific">Zymoseptoria tritici ST99CH_1A5</name>
    <dbReference type="NCBI Taxonomy" id="1276529"/>
    <lineage>
        <taxon>Eukaryota</taxon>
        <taxon>Fungi</taxon>
        <taxon>Dikarya</taxon>
        <taxon>Ascomycota</taxon>
        <taxon>Pezizomycotina</taxon>
        <taxon>Dothideomycetes</taxon>
        <taxon>Dothideomycetidae</taxon>
        <taxon>Mycosphaerellales</taxon>
        <taxon>Mycosphaerellaceae</taxon>
        <taxon>Zymoseptoria</taxon>
    </lineage>
</organism>
<evidence type="ECO:0000256" key="1">
    <source>
        <dbReference type="SAM" id="MobiDB-lite"/>
    </source>
</evidence>
<feature type="compositionally biased region" description="Low complexity" evidence="1">
    <location>
        <begin position="156"/>
        <end position="165"/>
    </location>
</feature>
<accession>A0A1Y6LKN7</accession>
<proteinExistence type="predicted"/>
<feature type="region of interest" description="Disordered" evidence="1">
    <location>
        <begin position="135"/>
        <end position="211"/>
    </location>
</feature>
<name>A0A1Y6LKN7_ZYMTR</name>
<dbReference type="AlphaFoldDB" id="A0A1Y6LKN7"/>
<evidence type="ECO:0000313" key="3">
    <source>
        <dbReference type="Proteomes" id="UP000215453"/>
    </source>
</evidence>
<reference evidence="2 3" key="1">
    <citation type="submission" date="2016-10" db="EMBL/GenBank/DDBJ databases">
        <authorList>
            <person name="Varghese N."/>
        </authorList>
    </citation>
    <scope>NUCLEOTIDE SEQUENCE [LARGE SCALE GENOMIC DNA]</scope>
</reference>